<feature type="transmembrane region" description="Helical" evidence="2">
    <location>
        <begin position="15"/>
        <end position="38"/>
    </location>
</feature>
<comment type="caution">
    <text evidence="3">The sequence shown here is derived from an EMBL/GenBank/DDBJ whole genome shotgun (WGS) entry which is preliminary data.</text>
</comment>
<feature type="compositionally biased region" description="Low complexity" evidence="1">
    <location>
        <begin position="52"/>
        <end position="64"/>
    </location>
</feature>
<evidence type="ECO:0000313" key="4">
    <source>
        <dbReference type="Proteomes" id="UP001606210"/>
    </source>
</evidence>
<evidence type="ECO:0000256" key="2">
    <source>
        <dbReference type="SAM" id="Phobius"/>
    </source>
</evidence>
<evidence type="ECO:0000256" key="1">
    <source>
        <dbReference type="SAM" id="MobiDB-lite"/>
    </source>
</evidence>
<dbReference type="Proteomes" id="UP001606210">
    <property type="component" value="Unassembled WGS sequence"/>
</dbReference>
<proteinExistence type="predicted"/>
<keyword evidence="2" id="KW-0812">Transmembrane</keyword>
<evidence type="ECO:0000313" key="3">
    <source>
        <dbReference type="EMBL" id="MFG6429623.1"/>
    </source>
</evidence>
<keyword evidence="2" id="KW-0472">Membrane</keyword>
<accession>A0ABW7F2V9</accession>
<dbReference type="RefSeq" id="WP_394477226.1">
    <property type="nucleotide sequence ID" value="NZ_JBIGHV010000002.1"/>
</dbReference>
<gene>
    <name evidence="3" type="ORF">ACG00Y_06855</name>
</gene>
<reference evidence="3 4" key="1">
    <citation type="submission" date="2024-08" db="EMBL/GenBank/DDBJ databases">
        <authorList>
            <person name="Lu H."/>
        </authorList>
    </citation>
    <scope>NUCLEOTIDE SEQUENCE [LARGE SCALE GENOMIC DNA]</scope>
    <source>
        <strain evidence="3 4">LYH14W</strain>
    </source>
</reference>
<feature type="region of interest" description="Disordered" evidence="1">
    <location>
        <begin position="52"/>
        <end position="73"/>
    </location>
</feature>
<organism evidence="3 4">
    <name type="scientific">Pelomonas parva</name>
    <dbReference type="NCBI Taxonomy" id="3299032"/>
    <lineage>
        <taxon>Bacteria</taxon>
        <taxon>Pseudomonadati</taxon>
        <taxon>Pseudomonadota</taxon>
        <taxon>Betaproteobacteria</taxon>
        <taxon>Burkholderiales</taxon>
        <taxon>Sphaerotilaceae</taxon>
        <taxon>Roseateles</taxon>
    </lineage>
</organism>
<keyword evidence="4" id="KW-1185">Reference proteome</keyword>
<name>A0ABW7F2V9_9BURK</name>
<protein>
    <submittedName>
        <fullName evidence="3">Nitrogen fixation protein FixH</fullName>
    </submittedName>
</protein>
<dbReference type="EMBL" id="JBIGHV010000002">
    <property type="protein sequence ID" value="MFG6429623.1"/>
    <property type="molecule type" value="Genomic_DNA"/>
</dbReference>
<keyword evidence="2" id="KW-1133">Transmembrane helix</keyword>
<sequence>MAQLTPHSSAWREPMVWLVVSGPVAVILASIVTVTLAIRHPDPPLVTRATTDAAPAQAARNHAATGVVPGAKP</sequence>